<dbReference type="EMBL" id="RSCL01000040">
    <property type="protein sequence ID" value="RUS95593.1"/>
    <property type="molecule type" value="Genomic_DNA"/>
</dbReference>
<protein>
    <submittedName>
        <fullName evidence="1">Uncharacterized protein</fullName>
    </submittedName>
</protein>
<reference evidence="1" key="1">
    <citation type="submission" date="2018-12" db="EMBL/GenBank/DDBJ databases">
        <authorList>
            <person name="Will S."/>
            <person name="Neumann-Schaal M."/>
            <person name="Henke P."/>
        </authorList>
    </citation>
    <scope>NUCLEOTIDE SEQUENCE</scope>
    <source>
        <strain evidence="1">PCC 7102</strain>
    </source>
</reference>
<reference evidence="1" key="2">
    <citation type="journal article" date="2019" name="Genome Biol. Evol.">
        <title>Day and night: Metabolic profiles and evolutionary relationships of six axenic non-marine cyanobacteria.</title>
        <authorList>
            <person name="Will S.E."/>
            <person name="Henke P."/>
            <person name="Boedeker C."/>
            <person name="Huang S."/>
            <person name="Brinkmann H."/>
            <person name="Rohde M."/>
            <person name="Jarek M."/>
            <person name="Friedl T."/>
            <person name="Seufert S."/>
            <person name="Schumacher M."/>
            <person name="Overmann J."/>
            <person name="Neumann-Schaal M."/>
            <person name="Petersen J."/>
        </authorList>
    </citation>
    <scope>NUCLEOTIDE SEQUENCE [LARGE SCALE GENOMIC DNA]</scope>
    <source>
        <strain evidence="1">PCC 7102</strain>
    </source>
</reference>
<keyword evidence="2" id="KW-1185">Reference proteome</keyword>
<dbReference type="OrthoDB" id="570172at2"/>
<comment type="caution">
    <text evidence="1">The sequence shown here is derived from an EMBL/GenBank/DDBJ whole genome shotgun (WGS) entry which is preliminary data.</text>
</comment>
<dbReference type="RefSeq" id="WP_127086918.1">
    <property type="nucleotide sequence ID" value="NZ_RSCL01000040.1"/>
</dbReference>
<dbReference type="AlphaFoldDB" id="A0A433UP17"/>
<accession>A0A433UP17</accession>
<sequence length="280" mass="30582">MLITKPLKIIIASSTLTCLVILPATAGLGNVWSDFQSYSNDLKNYITNNLSELKPYEVQTQSAINNSSSPLTIGKSVREQITQYSQSDKFDNNPAVNGAMVSNQIGRQMTLSTVEGTLGRNGQTRIKNKLQNTEQVVNNIASMANAADTNKKRKQIEIEAVVSSANALNNIPSIAASGNPLSLFGSVLNNQAKLTQLTWEGLADLELQNINIQKEQSKIGAETLATTTQIHHDLQYTNLNLVNISQQLDETNRSQRVNTSAEVARLLQVTSQTDLIGRKN</sequence>
<name>A0A433UP17_9CYAN</name>
<dbReference type="Proteomes" id="UP000271624">
    <property type="component" value="Unassembled WGS sequence"/>
</dbReference>
<gene>
    <name evidence="1" type="ORF">DSM106972_089490</name>
</gene>
<organism evidence="1 2">
    <name type="scientific">Dulcicalothrix desertica PCC 7102</name>
    <dbReference type="NCBI Taxonomy" id="232991"/>
    <lineage>
        <taxon>Bacteria</taxon>
        <taxon>Bacillati</taxon>
        <taxon>Cyanobacteriota</taxon>
        <taxon>Cyanophyceae</taxon>
        <taxon>Nostocales</taxon>
        <taxon>Calotrichaceae</taxon>
        <taxon>Dulcicalothrix</taxon>
    </lineage>
</organism>
<proteinExistence type="predicted"/>
<evidence type="ECO:0000313" key="2">
    <source>
        <dbReference type="Proteomes" id="UP000271624"/>
    </source>
</evidence>
<evidence type="ECO:0000313" key="1">
    <source>
        <dbReference type="EMBL" id="RUS95593.1"/>
    </source>
</evidence>